<accession>A0A0D2I121</accession>
<comment type="caution">
    <text evidence="1">The sequence shown here is derived from an EMBL/GenBank/DDBJ whole genome shotgun (WGS) entry which is preliminary data.</text>
</comment>
<gene>
    <name evidence="1" type="ORF">J120_04995</name>
</gene>
<dbReference type="Proteomes" id="UP000032214">
    <property type="component" value="Unassembled WGS sequence"/>
</dbReference>
<evidence type="ECO:0000313" key="2">
    <source>
        <dbReference type="Proteomes" id="UP000032214"/>
    </source>
</evidence>
<evidence type="ECO:0000313" key="1">
    <source>
        <dbReference type="EMBL" id="KIX84925.1"/>
    </source>
</evidence>
<dbReference type="EMBL" id="ARQD01000005">
    <property type="protein sequence ID" value="KIX84925.1"/>
    <property type="molecule type" value="Genomic_DNA"/>
</dbReference>
<proteinExistence type="predicted"/>
<organism evidence="1 2">
    <name type="scientific">candidate division TM6 bacterium JCVI TM6SC1</name>
    <dbReference type="NCBI Taxonomy" id="1306947"/>
    <lineage>
        <taxon>Bacteria</taxon>
        <taxon>Candidatus Babelota</taxon>
        <taxon>Vermiphilus</taxon>
    </lineage>
</organism>
<name>A0A0D2I121_9BACT</name>
<keyword evidence="2" id="KW-1185">Reference proteome</keyword>
<sequence>MQRIILYVTMSSLICNVSSSMEKGLLDAHKTNESNKFRALAIAFEYIYQQDLLTRLSELNNNNNQETNVSHDSQKDPKAKITRKLSLAKRLKGTISSKKIVNTTAETAPVITNPEISSFKKLYARTIQTMRYSILSKSYKQFTSDEIKRIRQERNKNILNHMSRRYDRFPEQFIPKPLVNAYKIAEGIISLHQLKSAMLEFLKYSRNSKYHLIQAQEIAYIINQLSDLLLNTYDCSNYHLYQQSLSITGKLGLWEELVDETDPWGVLITLKNLLIKGLCGVMLLKSDDDSLSKSEVPAMMKKLKLHDTGKSIMETEAQGFITFLSQEQINKMIQYMSTEKDIKKPTPRLYSLKKILEHFKGNAEFVLKKRYRQKHKK</sequence>
<dbReference type="AlphaFoldDB" id="A0A0D2I121"/>
<reference evidence="1 2" key="1">
    <citation type="journal article" date="2013" name="Proc. Natl. Acad. Sci. U.S.A.">
        <title>Candidate phylum TM6 genome recovered from a hospital sink biofilm provides genomic insights into this uncultivated phylum.</title>
        <authorList>
            <person name="McLean J.S."/>
            <person name="Lombardo M.J."/>
            <person name="Badger J.H."/>
            <person name="Edlund A."/>
            <person name="Novotny M."/>
            <person name="Yee-Greenbaum J."/>
            <person name="Vyahhi N."/>
            <person name="Hall A.P."/>
            <person name="Yang Y."/>
            <person name="Dupont C.L."/>
            <person name="Ziegler M.G."/>
            <person name="Chitsaz H."/>
            <person name="Allen A.E."/>
            <person name="Yooseph S."/>
            <person name="Tesler G."/>
            <person name="Pevzner P.A."/>
            <person name="Friedman R.M."/>
            <person name="Nealson K.H."/>
            <person name="Venter J.C."/>
            <person name="Lasken R.S."/>
        </authorList>
    </citation>
    <scope>NUCLEOTIDE SEQUENCE [LARGE SCALE GENOMIC DNA]</scope>
    <source>
        <strain evidence="1 2">TM6SC1</strain>
    </source>
</reference>
<protein>
    <submittedName>
        <fullName evidence="1">Uncharacterized protein</fullName>
    </submittedName>
</protein>